<accession>A0AAN8I7E1</accession>
<feature type="chain" id="PRO_5042950830" evidence="2">
    <location>
        <begin position="18"/>
        <end position="409"/>
    </location>
</feature>
<dbReference type="AlphaFoldDB" id="A0AAN8I7E1"/>
<dbReference type="Proteomes" id="UP001316803">
    <property type="component" value="Unassembled WGS sequence"/>
</dbReference>
<proteinExistence type="predicted"/>
<gene>
    <name evidence="3" type="ORF">OHC33_005689</name>
</gene>
<feature type="compositionally biased region" description="Polar residues" evidence="1">
    <location>
        <begin position="51"/>
        <end position="61"/>
    </location>
</feature>
<feature type="signal peptide" evidence="2">
    <location>
        <begin position="1"/>
        <end position="17"/>
    </location>
</feature>
<keyword evidence="4" id="KW-1185">Reference proteome</keyword>
<name>A0AAN8I7E1_9EURO</name>
<dbReference type="EMBL" id="JAKLMC020000012">
    <property type="protein sequence ID" value="KAK5953121.1"/>
    <property type="molecule type" value="Genomic_DNA"/>
</dbReference>
<sequence>MRPFIATLILLVLVARPELWQVSHVSSNMLSDTTMTSNDTSDNISTSFSNLYQSPSASSARQRTRRPSMTAVEPSSGISYYQFECARTPQQYEQRVAVTVLDVRRILTIVVNTLQHQDPVNPTDASFLRYFFPRNLQTVQDVFGQLLMALGGPTSQSSFHVSANNNEAPQINIFYLDPANVIRVDIAIDEPDPWIACSSRAATAYTWYEDDLDYPPQPHGIALCEHFFDRWLPLDRITADAFGKAMDSDYMSPDIRPSWPAARALLHGKSMPQHAAGINYPPQARRPSLTDPSIELLHYDTLYTNISHIGDLSLLDPVTNRAKIAYGAYYSMKLKIWPDIDGTLHDPVLNNDNYVLMALEIFYRETYGLLDWEDPKARYGAIDLLTWRSMRALEEEGIGNVRVDMPLGR</sequence>
<protein>
    <submittedName>
        <fullName evidence="3">Uncharacterized protein</fullName>
    </submittedName>
</protein>
<keyword evidence="2" id="KW-0732">Signal</keyword>
<evidence type="ECO:0000313" key="4">
    <source>
        <dbReference type="Proteomes" id="UP001316803"/>
    </source>
</evidence>
<comment type="caution">
    <text evidence="3">The sequence shown here is derived from an EMBL/GenBank/DDBJ whole genome shotgun (WGS) entry which is preliminary data.</text>
</comment>
<reference evidence="3 4" key="1">
    <citation type="submission" date="2022-12" db="EMBL/GenBank/DDBJ databases">
        <title>Genomic features and morphological characterization of a novel Knufia sp. strain isolated from spacecraft assembly facility.</title>
        <authorList>
            <person name="Teixeira M."/>
            <person name="Chander A.M."/>
            <person name="Stajich J.E."/>
            <person name="Venkateswaran K."/>
        </authorList>
    </citation>
    <scope>NUCLEOTIDE SEQUENCE [LARGE SCALE GENOMIC DNA]</scope>
    <source>
        <strain evidence="3 4">FJI-L2-BK-P2</strain>
    </source>
</reference>
<organism evidence="3 4">
    <name type="scientific">Knufia fluminis</name>
    <dbReference type="NCBI Taxonomy" id="191047"/>
    <lineage>
        <taxon>Eukaryota</taxon>
        <taxon>Fungi</taxon>
        <taxon>Dikarya</taxon>
        <taxon>Ascomycota</taxon>
        <taxon>Pezizomycotina</taxon>
        <taxon>Eurotiomycetes</taxon>
        <taxon>Chaetothyriomycetidae</taxon>
        <taxon>Chaetothyriales</taxon>
        <taxon>Trichomeriaceae</taxon>
        <taxon>Knufia</taxon>
    </lineage>
</organism>
<evidence type="ECO:0000313" key="3">
    <source>
        <dbReference type="EMBL" id="KAK5953121.1"/>
    </source>
</evidence>
<evidence type="ECO:0000256" key="1">
    <source>
        <dbReference type="SAM" id="MobiDB-lite"/>
    </source>
</evidence>
<feature type="region of interest" description="Disordered" evidence="1">
    <location>
        <begin position="50"/>
        <end position="71"/>
    </location>
</feature>
<evidence type="ECO:0000256" key="2">
    <source>
        <dbReference type="SAM" id="SignalP"/>
    </source>
</evidence>